<dbReference type="PRINTS" id="PR01217">
    <property type="entry name" value="PRICHEXTENSN"/>
</dbReference>
<feature type="region of interest" description="Disordered" evidence="1">
    <location>
        <begin position="89"/>
        <end position="161"/>
    </location>
</feature>
<sequence>MSPPHPPPSRPPPYIYKSPPPPPPSPPPPYVYKSPPPPPPSPPPPYIYKSPPPPPPSPPPPYIYKSPPPPPTSPPPLYIYKSPPPPPPSPPPPYIYKSTPSPPPSPPPPYIYKSPPPSPPSPPPPYIYKSPPPPPPSPPPPYIYKSPLPPPPSPPHLTSTNHHPHPFHCHLHLTFTYHPHHPFASTSTSLLLEPYTIITQCKSLRSFLASPPPPPPPPPVFNPKYYISPPLLKSSTLPHSLSPPSPPLKRKLVSGESSDWIWVDGEEDREEGGRKGTSGKGVKNTHTEGYLITKAPAAPPDAQVARKPFPETVLVFLEVEKPLEVVLEAKFKAWRNFQKLKLQRVFLPYSSHPRFESKASNASNGAAAVLDTAAETPPTRKSIAKTAKPFSEGGLGQKLEI</sequence>
<protein>
    <submittedName>
        <fullName evidence="2">ADP/ATP carrier 2</fullName>
    </submittedName>
</protein>
<evidence type="ECO:0000256" key="1">
    <source>
        <dbReference type="SAM" id="MobiDB-lite"/>
    </source>
</evidence>
<dbReference type="Proteomes" id="UP000585474">
    <property type="component" value="Unassembled WGS sequence"/>
</dbReference>
<name>A0A7J0F0M6_9ERIC</name>
<feature type="region of interest" description="Disordered" evidence="1">
    <location>
        <begin position="264"/>
        <end position="284"/>
    </location>
</feature>
<dbReference type="EMBL" id="BJWL01000008">
    <property type="protein sequence ID" value="GFY92248.1"/>
    <property type="molecule type" value="Genomic_DNA"/>
</dbReference>
<reference evidence="2 3" key="1">
    <citation type="submission" date="2019-07" db="EMBL/GenBank/DDBJ databases">
        <title>De Novo Assembly of kiwifruit Actinidia rufa.</title>
        <authorList>
            <person name="Sugita-Konishi S."/>
            <person name="Sato K."/>
            <person name="Mori E."/>
            <person name="Abe Y."/>
            <person name="Kisaki G."/>
            <person name="Hamano K."/>
            <person name="Suezawa K."/>
            <person name="Otani M."/>
            <person name="Fukuda T."/>
            <person name="Manabe T."/>
            <person name="Gomi K."/>
            <person name="Tabuchi M."/>
            <person name="Akimitsu K."/>
            <person name="Kataoka I."/>
        </authorList>
    </citation>
    <scope>NUCLEOTIDE SEQUENCE [LARGE SCALE GENOMIC DNA]</scope>
    <source>
        <strain evidence="3">cv. Fuchu</strain>
    </source>
</reference>
<organism evidence="2 3">
    <name type="scientific">Actinidia rufa</name>
    <dbReference type="NCBI Taxonomy" id="165716"/>
    <lineage>
        <taxon>Eukaryota</taxon>
        <taxon>Viridiplantae</taxon>
        <taxon>Streptophyta</taxon>
        <taxon>Embryophyta</taxon>
        <taxon>Tracheophyta</taxon>
        <taxon>Spermatophyta</taxon>
        <taxon>Magnoliopsida</taxon>
        <taxon>eudicotyledons</taxon>
        <taxon>Gunneridae</taxon>
        <taxon>Pentapetalae</taxon>
        <taxon>asterids</taxon>
        <taxon>Ericales</taxon>
        <taxon>Actinidiaceae</taxon>
        <taxon>Actinidia</taxon>
    </lineage>
</organism>
<feature type="compositionally biased region" description="Pro residues" evidence="1">
    <location>
        <begin position="89"/>
        <end position="155"/>
    </location>
</feature>
<evidence type="ECO:0000313" key="3">
    <source>
        <dbReference type="Proteomes" id="UP000585474"/>
    </source>
</evidence>
<gene>
    <name evidence="2" type="ORF">Acr_08g0006440</name>
</gene>
<keyword evidence="3" id="KW-1185">Reference proteome</keyword>
<accession>A0A7J0F0M6</accession>
<dbReference type="AlphaFoldDB" id="A0A7J0F0M6"/>
<comment type="caution">
    <text evidence="2">The sequence shown here is derived from an EMBL/GenBank/DDBJ whole genome shotgun (WGS) entry which is preliminary data.</text>
</comment>
<proteinExistence type="predicted"/>
<evidence type="ECO:0000313" key="2">
    <source>
        <dbReference type="EMBL" id="GFY92248.1"/>
    </source>
</evidence>
<feature type="region of interest" description="Disordered" evidence="1">
    <location>
        <begin position="1"/>
        <end position="25"/>
    </location>
</feature>
<feature type="region of interest" description="Disordered" evidence="1">
    <location>
        <begin position="371"/>
        <end position="401"/>
    </location>
</feature>